<dbReference type="AlphaFoldDB" id="T1FC20"/>
<reference evidence="9 11" key="2">
    <citation type="journal article" date="2013" name="Nature">
        <title>Insights into bilaterian evolution from three spiralian genomes.</title>
        <authorList>
            <person name="Simakov O."/>
            <person name="Marletaz F."/>
            <person name="Cho S.J."/>
            <person name="Edsinger-Gonzales E."/>
            <person name="Havlak P."/>
            <person name="Hellsten U."/>
            <person name="Kuo D.H."/>
            <person name="Larsson T."/>
            <person name="Lv J."/>
            <person name="Arendt D."/>
            <person name="Savage R."/>
            <person name="Osoegawa K."/>
            <person name="de Jong P."/>
            <person name="Grimwood J."/>
            <person name="Chapman J.A."/>
            <person name="Shapiro H."/>
            <person name="Aerts A."/>
            <person name="Otillar R.P."/>
            <person name="Terry A.Y."/>
            <person name="Boore J.L."/>
            <person name="Grigoriev I.V."/>
            <person name="Lindberg D.R."/>
            <person name="Seaver E.C."/>
            <person name="Weisblat D.A."/>
            <person name="Putnam N.H."/>
            <person name="Rokhsar D.S."/>
        </authorList>
    </citation>
    <scope>NUCLEOTIDE SEQUENCE</scope>
</reference>
<evidence type="ECO:0000256" key="4">
    <source>
        <dbReference type="ARBA" id="ARBA00022679"/>
    </source>
</evidence>
<dbReference type="GO" id="GO:0005737">
    <property type="term" value="C:cytoplasm"/>
    <property type="evidence" value="ECO:0000318"/>
    <property type="project" value="GO_Central"/>
</dbReference>
<dbReference type="Proteomes" id="UP000015101">
    <property type="component" value="Unassembled WGS sequence"/>
</dbReference>
<name>T1FC20_HELRO</name>
<dbReference type="KEGG" id="hro:HELRODRAFT_177674"/>
<dbReference type="EMBL" id="AMQM01006123">
    <property type="status" value="NOT_ANNOTATED_CDS"/>
    <property type="molecule type" value="Genomic_DNA"/>
</dbReference>
<dbReference type="EC" id="2.4.1.-" evidence="8"/>
<keyword evidence="4 8" id="KW-0808">Transferase</keyword>
<evidence type="ECO:0000256" key="8">
    <source>
        <dbReference type="RuleBase" id="RU366017"/>
    </source>
</evidence>
<evidence type="ECO:0000313" key="10">
    <source>
        <dbReference type="EnsemblMetazoa" id="HelroP177674"/>
    </source>
</evidence>
<dbReference type="GO" id="GO:0016757">
    <property type="term" value="F:glycosyltransferase activity"/>
    <property type="evidence" value="ECO:0000318"/>
    <property type="project" value="GO_Central"/>
</dbReference>
<dbReference type="InParanoid" id="T1FC20"/>
<keyword evidence="3 8" id="KW-0328">Glycosyltransferase</keyword>
<keyword evidence="5 8" id="KW-0812">Transmembrane</keyword>
<feature type="transmembrane region" description="Helical" evidence="8">
    <location>
        <begin position="15"/>
        <end position="34"/>
    </location>
</feature>
<dbReference type="Pfam" id="PF01697">
    <property type="entry name" value="Glyco_transf_92"/>
    <property type="match status" value="1"/>
</dbReference>
<keyword evidence="7 8" id="KW-0472">Membrane</keyword>
<evidence type="ECO:0000256" key="1">
    <source>
        <dbReference type="ARBA" id="ARBA00004167"/>
    </source>
</evidence>
<evidence type="ECO:0000313" key="11">
    <source>
        <dbReference type="Proteomes" id="UP000015101"/>
    </source>
</evidence>
<dbReference type="CTD" id="20206369"/>
<dbReference type="GeneID" id="20206369"/>
<sequence length="628" mass="73305">MKFLNIVNMRNKRRCPIIMLVTVILMTSTLYNTFNVVYKRLTNAIEENLHKRNADVVIISKSYFSNDGFISPIIHLPIPKQDDIKYRNEFWQVHQKIHDVADDNRSNSPLATPDLDEIVAYFSYHDDRRQVIQHTGSRWVRVLAVKKLNKHPTSVFCQMWFHGEDEQINGYGKVEERLLGTPTVRIVRARVHATGRDHNILNLRNKTSSAKLNVEDDHLRYGQFLFSCPIGSKIKITPKFVSLAFSKYEKSSIMLPVYDFPEDNASLDMENEKNNVDQIFMKDSHAYVVEDVEGDADYEEGIEKNSEASINKTAEDSNDGNFRYEFVVCVDGSYGKLNVKEFIEWMELNILLGVSHVTLHNVTWRADEQVQSVLQHYEERGLLKLYGISSAFENWQPIVYSNLSSRDIFEPISLGSPSALNHCYWRYTKLAKWVLVIDYDEIIIPQQVLTYQEMFKELLQKSKKSDKKKKWETPHTFVFSMAYHFRTWPKISKTSNSSYNIESNQTVENLLQSDDSNFSPHRYRLYTDRFHYRTNPLSSWTAPKSFSDPRRCLSVFNHYCYIHLPGDVGESFNVGNDVGMVHHYRTKCPRSDEDCEKFAPGKIYDSNIDRYFEVLKKNVKLVFDKILV</sequence>
<dbReference type="PANTHER" id="PTHR21461:SF69">
    <property type="entry name" value="GLYCOSYLTRANSFERASE FAMILY 92 PROTEIN"/>
    <property type="match status" value="1"/>
</dbReference>
<organism evidence="10 11">
    <name type="scientific">Helobdella robusta</name>
    <name type="common">Californian leech</name>
    <dbReference type="NCBI Taxonomy" id="6412"/>
    <lineage>
        <taxon>Eukaryota</taxon>
        <taxon>Metazoa</taxon>
        <taxon>Spiralia</taxon>
        <taxon>Lophotrochozoa</taxon>
        <taxon>Annelida</taxon>
        <taxon>Clitellata</taxon>
        <taxon>Hirudinea</taxon>
        <taxon>Rhynchobdellida</taxon>
        <taxon>Glossiphoniidae</taxon>
        <taxon>Helobdella</taxon>
    </lineage>
</organism>
<dbReference type="eggNOG" id="KOG4735">
    <property type="taxonomic scope" value="Eukaryota"/>
</dbReference>
<dbReference type="HOGENOM" id="CLU_468757_0_0_1"/>
<reference evidence="11" key="1">
    <citation type="submission" date="2012-12" db="EMBL/GenBank/DDBJ databases">
        <authorList>
            <person name="Hellsten U."/>
            <person name="Grimwood J."/>
            <person name="Chapman J.A."/>
            <person name="Shapiro H."/>
            <person name="Aerts A."/>
            <person name="Otillar R.P."/>
            <person name="Terry A.Y."/>
            <person name="Boore J.L."/>
            <person name="Simakov O."/>
            <person name="Marletaz F."/>
            <person name="Cho S.-J."/>
            <person name="Edsinger-Gonzales E."/>
            <person name="Havlak P."/>
            <person name="Kuo D.-H."/>
            <person name="Larsson T."/>
            <person name="Lv J."/>
            <person name="Arendt D."/>
            <person name="Savage R."/>
            <person name="Osoegawa K."/>
            <person name="de Jong P."/>
            <person name="Lindberg D.R."/>
            <person name="Seaver E.C."/>
            <person name="Weisblat D.A."/>
            <person name="Putnam N.H."/>
            <person name="Grigoriev I.V."/>
            <person name="Rokhsar D.S."/>
        </authorList>
    </citation>
    <scope>NUCLEOTIDE SEQUENCE</scope>
</reference>
<keyword evidence="11" id="KW-1185">Reference proteome</keyword>
<evidence type="ECO:0000256" key="7">
    <source>
        <dbReference type="ARBA" id="ARBA00023136"/>
    </source>
</evidence>
<evidence type="ECO:0000256" key="2">
    <source>
        <dbReference type="ARBA" id="ARBA00007647"/>
    </source>
</evidence>
<dbReference type="EnsemblMetazoa" id="HelroT177674">
    <property type="protein sequence ID" value="HelroP177674"/>
    <property type="gene ID" value="HelroG177674"/>
</dbReference>
<evidence type="ECO:0000256" key="5">
    <source>
        <dbReference type="ARBA" id="ARBA00022692"/>
    </source>
</evidence>
<reference evidence="10" key="3">
    <citation type="submission" date="2015-06" db="UniProtKB">
        <authorList>
            <consortium name="EnsemblMetazoa"/>
        </authorList>
    </citation>
    <scope>IDENTIFICATION</scope>
</reference>
<dbReference type="OrthoDB" id="6061442at2759"/>
<dbReference type="PANTHER" id="PTHR21461">
    <property type="entry name" value="GLYCOSYLTRANSFERASE FAMILY 92 PROTEIN"/>
    <property type="match status" value="1"/>
</dbReference>
<proteinExistence type="inferred from homology"/>
<dbReference type="RefSeq" id="XP_009024066.1">
    <property type="nucleotide sequence ID" value="XM_009025818.1"/>
</dbReference>
<dbReference type="GO" id="GO:0016020">
    <property type="term" value="C:membrane"/>
    <property type="evidence" value="ECO:0007669"/>
    <property type="project" value="UniProtKB-SubCell"/>
</dbReference>
<comment type="subcellular location">
    <subcellularLocation>
        <location evidence="1">Membrane</location>
        <topology evidence="1">Single-pass membrane protein</topology>
    </subcellularLocation>
</comment>
<dbReference type="EMBL" id="KB097269">
    <property type="protein sequence ID" value="ESN98001.1"/>
    <property type="molecule type" value="Genomic_DNA"/>
</dbReference>
<accession>T1FC20</accession>
<evidence type="ECO:0000256" key="6">
    <source>
        <dbReference type="ARBA" id="ARBA00022989"/>
    </source>
</evidence>
<keyword evidence="6 8" id="KW-1133">Transmembrane helix</keyword>
<evidence type="ECO:0000313" key="9">
    <source>
        <dbReference type="EMBL" id="ESN98001.1"/>
    </source>
</evidence>
<dbReference type="InterPro" id="IPR008166">
    <property type="entry name" value="Glyco_transf_92"/>
</dbReference>
<gene>
    <name evidence="10" type="primary">20206369</name>
    <name evidence="9" type="ORF">HELRODRAFT_177674</name>
</gene>
<evidence type="ECO:0000256" key="3">
    <source>
        <dbReference type="ARBA" id="ARBA00022676"/>
    </source>
</evidence>
<protein>
    <recommendedName>
        <fullName evidence="8">Glycosyltransferase family 92 protein</fullName>
        <ecNumber evidence="8">2.4.1.-</ecNumber>
    </recommendedName>
</protein>
<comment type="similarity">
    <text evidence="2 8">Belongs to the glycosyltransferase 92 family.</text>
</comment>